<dbReference type="Gene3D" id="4.10.240.10">
    <property type="entry name" value="Zn(2)-C6 fungal-type DNA-binding domain"/>
    <property type="match status" value="1"/>
</dbReference>
<evidence type="ECO:0000313" key="10">
    <source>
        <dbReference type="EMBL" id="KAK5532770.1"/>
    </source>
</evidence>
<evidence type="ECO:0000256" key="8">
    <source>
        <dbReference type="SAM" id="MobiDB-lite"/>
    </source>
</evidence>
<dbReference type="CDD" id="cd00067">
    <property type="entry name" value="GAL4"/>
    <property type="match status" value="1"/>
</dbReference>
<evidence type="ECO:0000256" key="3">
    <source>
        <dbReference type="ARBA" id="ARBA00022833"/>
    </source>
</evidence>
<dbReference type="SMART" id="SM00906">
    <property type="entry name" value="Fungal_trans"/>
    <property type="match status" value="1"/>
</dbReference>
<comment type="caution">
    <text evidence="10">The sequence shown here is derived from an EMBL/GenBank/DDBJ whole genome shotgun (WGS) entry which is preliminary data.</text>
</comment>
<reference evidence="10 11" key="1">
    <citation type="submission" date="2023-06" db="EMBL/GenBank/DDBJ databases">
        <title>Black Yeasts Isolated from many extreme environments.</title>
        <authorList>
            <person name="Coleine C."/>
            <person name="Stajich J.E."/>
            <person name="Selbmann L."/>
        </authorList>
    </citation>
    <scope>NUCLEOTIDE SEQUENCE [LARGE SCALE GENOMIC DNA]</scope>
    <source>
        <strain evidence="10 11">CCFEE 5887</strain>
    </source>
</reference>
<keyword evidence="3" id="KW-0862">Zinc</keyword>
<dbReference type="GO" id="GO:0005634">
    <property type="term" value="C:nucleus"/>
    <property type="evidence" value="ECO:0007669"/>
    <property type="project" value="UniProtKB-SubCell"/>
</dbReference>
<keyword evidence="11" id="KW-1185">Reference proteome</keyword>
<dbReference type="InterPro" id="IPR036864">
    <property type="entry name" value="Zn2-C6_fun-type_DNA-bd_sf"/>
</dbReference>
<name>A0AAV9PZH8_9PEZI</name>
<dbReference type="PANTHER" id="PTHR31313:SF86">
    <property type="entry name" value="ZN(2)-C6 FUNGAL-TYPE DOMAIN-CONTAINING PROTEIN"/>
    <property type="match status" value="1"/>
</dbReference>
<feature type="compositionally biased region" description="Polar residues" evidence="8">
    <location>
        <begin position="106"/>
        <end position="115"/>
    </location>
</feature>
<evidence type="ECO:0000256" key="4">
    <source>
        <dbReference type="ARBA" id="ARBA00023015"/>
    </source>
</evidence>
<dbReference type="GO" id="GO:0008270">
    <property type="term" value="F:zinc ion binding"/>
    <property type="evidence" value="ECO:0007669"/>
    <property type="project" value="InterPro"/>
</dbReference>
<dbReference type="Proteomes" id="UP001345827">
    <property type="component" value="Unassembled WGS sequence"/>
</dbReference>
<evidence type="ECO:0000313" key="11">
    <source>
        <dbReference type="Proteomes" id="UP001345827"/>
    </source>
</evidence>
<feature type="compositionally biased region" description="Low complexity" evidence="8">
    <location>
        <begin position="136"/>
        <end position="149"/>
    </location>
</feature>
<protein>
    <recommendedName>
        <fullName evidence="9">Xylanolytic transcriptional activator regulatory domain-containing protein</fullName>
    </recommendedName>
</protein>
<evidence type="ECO:0000256" key="6">
    <source>
        <dbReference type="ARBA" id="ARBA00023163"/>
    </source>
</evidence>
<feature type="region of interest" description="Disordered" evidence="8">
    <location>
        <begin position="134"/>
        <end position="177"/>
    </location>
</feature>
<feature type="region of interest" description="Disordered" evidence="8">
    <location>
        <begin position="105"/>
        <end position="124"/>
    </location>
</feature>
<keyword evidence="6" id="KW-0804">Transcription</keyword>
<dbReference type="GO" id="GO:0000981">
    <property type="term" value="F:DNA-binding transcription factor activity, RNA polymerase II-specific"/>
    <property type="evidence" value="ECO:0007669"/>
    <property type="project" value="InterPro"/>
</dbReference>
<accession>A0AAV9PZH8</accession>
<keyword evidence="2" id="KW-0479">Metal-binding</keyword>
<dbReference type="Pfam" id="PF04082">
    <property type="entry name" value="Fungal_trans"/>
    <property type="match status" value="1"/>
</dbReference>
<evidence type="ECO:0000256" key="5">
    <source>
        <dbReference type="ARBA" id="ARBA00023125"/>
    </source>
</evidence>
<evidence type="ECO:0000259" key="9">
    <source>
        <dbReference type="SMART" id="SM00906"/>
    </source>
</evidence>
<dbReference type="AlphaFoldDB" id="A0AAV9PZH8"/>
<dbReference type="CDD" id="cd12148">
    <property type="entry name" value="fungal_TF_MHR"/>
    <property type="match status" value="1"/>
</dbReference>
<dbReference type="InterPro" id="IPR007219">
    <property type="entry name" value="XnlR_reg_dom"/>
</dbReference>
<evidence type="ECO:0000256" key="7">
    <source>
        <dbReference type="ARBA" id="ARBA00023242"/>
    </source>
</evidence>
<evidence type="ECO:0000256" key="1">
    <source>
        <dbReference type="ARBA" id="ARBA00004123"/>
    </source>
</evidence>
<dbReference type="InterPro" id="IPR051615">
    <property type="entry name" value="Transcr_Regulatory_Elem"/>
</dbReference>
<dbReference type="PANTHER" id="PTHR31313">
    <property type="entry name" value="TY1 ENHANCER ACTIVATOR"/>
    <property type="match status" value="1"/>
</dbReference>
<dbReference type="GO" id="GO:0003677">
    <property type="term" value="F:DNA binding"/>
    <property type="evidence" value="ECO:0007669"/>
    <property type="project" value="UniProtKB-KW"/>
</dbReference>
<evidence type="ECO:0000256" key="2">
    <source>
        <dbReference type="ARBA" id="ARBA00022723"/>
    </source>
</evidence>
<feature type="domain" description="Xylanolytic transcriptional activator regulatory" evidence="9">
    <location>
        <begin position="391"/>
        <end position="475"/>
    </location>
</feature>
<sequence length="790" mass="87201">MSENGESTAARDSPVAAAETQARRAGMKCKACIKCRTKKVVHVAGHGIKCDSQRPRCGQCTSSKDTCRYGNDKRSHPRGGNYSFATFAAKLEALEGILQNIDKRSASNGVQSSPVDENEIVRDANPTLTASTIMLPRSAPSPSQQDSPALWQSSDQDLHRGNGDGQEFAQAPEDHSEAARSIQMLVQPPNLTPETLTNFIVDEEGSVSAHGLSSAYRYQEDYPPHHLEASASTTHSAGASLANDSDDTRLRLVAYASLEKQKEAAALLQGSYDFDGVDPATAQHLLDIHWNRHHVMFLLTYRPLVMQKHAPDDTYVNALLWNAIFYASSLHSCRPSVISDVDGNGQRLQDRFQHRFKCLLPDALEKSSAPSAAALLLMGSSLVSSGRRTAGWHYCGLGYRMIIDLGMHLDGGKTQTSQPLSAQKHVKFSPAELEMRKRIFYGAYVLDKVQSLYFGRPPALRLLGTEPSPELLDTFEELELWAPYVDPLLPPPSASQAYRPRPSHIVTTFQALLKLAELANEIIEKFYIPTAGHSIAGAATENLRLVRAKLDNWRMTLPAHLQDNHQNPPFPTPHHITLHTTYQTLIILLHRPFLPEGHLNAIHAGDVPCRQICLAAARTICSLANVYEDAFTLDHAPYLFSYALFSAATIVTRHASDRALMTFLWKSLTKIQRGSNFGLAKPLMIIRDLMDRSGIDFKMVTSAVHHLQQLNSRETPRPSDGNASNAEAVQLESSFDHSIFGTSNGDFDLAWLENFNSWYAPGDDSMQWLETSTAGPGDSMVLYGLFDSSF</sequence>
<comment type="subcellular location">
    <subcellularLocation>
        <location evidence="1">Nucleus</location>
    </subcellularLocation>
</comment>
<organism evidence="10 11">
    <name type="scientific">Vermiconidia calcicola</name>
    <dbReference type="NCBI Taxonomy" id="1690605"/>
    <lineage>
        <taxon>Eukaryota</taxon>
        <taxon>Fungi</taxon>
        <taxon>Dikarya</taxon>
        <taxon>Ascomycota</taxon>
        <taxon>Pezizomycotina</taxon>
        <taxon>Dothideomycetes</taxon>
        <taxon>Dothideomycetidae</taxon>
        <taxon>Mycosphaerellales</taxon>
        <taxon>Extremaceae</taxon>
        <taxon>Vermiconidia</taxon>
    </lineage>
</organism>
<dbReference type="EMBL" id="JAXLQG010000014">
    <property type="protein sequence ID" value="KAK5532770.1"/>
    <property type="molecule type" value="Genomic_DNA"/>
</dbReference>
<keyword evidence="5" id="KW-0238">DNA-binding</keyword>
<dbReference type="GO" id="GO:0006351">
    <property type="term" value="P:DNA-templated transcription"/>
    <property type="evidence" value="ECO:0007669"/>
    <property type="project" value="InterPro"/>
</dbReference>
<gene>
    <name evidence="10" type="ORF">LTR25_007474</name>
</gene>
<dbReference type="InterPro" id="IPR001138">
    <property type="entry name" value="Zn2Cys6_DnaBD"/>
</dbReference>
<proteinExistence type="predicted"/>
<keyword evidence="4" id="KW-0805">Transcription regulation</keyword>
<keyword evidence="7" id="KW-0539">Nucleus</keyword>